<feature type="compositionally biased region" description="Basic and acidic residues" evidence="1">
    <location>
        <begin position="803"/>
        <end position="812"/>
    </location>
</feature>
<proteinExistence type="predicted"/>
<feature type="region of interest" description="Disordered" evidence="1">
    <location>
        <begin position="1471"/>
        <end position="1494"/>
    </location>
</feature>
<dbReference type="OrthoDB" id="4066896at2759"/>
<name>A0A1G4JJX2_9SACH</name>
<dbReference type="InterPro" id="IPR021895">
    <property type="entry name" value="Bud3_N"/>
</dbReference>
<dbReference type="Gene3D" id="1.20.900.10">
    <property type="entry name" value="Dbl homology (DH) domain"/>
    <property type="match status" value="1"/>
</dbReference>
<feature type="compositionally biased region" description="Basic and acidic residues" evidence="1">
    <location>
        <begin position="1040"/>
        <end position="1056"/>
    </location>
</feature>
<feature type="region of interest" description="Disordered" evidence="1">
    <location>
        <begin position="803"/>
        <end position="934"/>
    </location>
</feature>
<feature type="domain" description="DH" evidence="2">
    <location>
        <begin position="256"/>
        <end position="434"/>
    </location>
</feature>
<feature type="region of interest" description="Disordered" evidence="1">
    <location>
        <begin position="1095"/>
        <end position="1180"/>
    </location>
</feature>
<sequence length="1494" mass="167863">MEKPLQTQETLRSPRKAIEERSLKNGVRLRQNLFVDAAPEGKDLVGAVFPDAAVYRGYDELLWGYFIIAVYKDPSTSKLNSLIVDKLGTTYFDAVNTSRKSRFYPAIENLSPQNINSSVRKCIAVSLLQKFADLKPEITQKLQPHMKYDYDPTTAGDLANNCELIGFCSPADVGKSLDRLGFLQDHHINSFLLDVVYEQKPSAIDANNELVFHLGDQLEQLFDPLAEYSPEQTEIIYKPPEDHTNLEKDDPMVSSVCNELLQVQTKFTLSLVEFLQKFLIPLRIEVANDEIDGLSIPKLNRLFPPTIDEVTRINCIFLDALKASSSYGSQEVLNACSITIPYFYKAYTRHEAATKSFSKHIRPFMAKFQDKLPSRDIYSRLKMETIIKSPQEIVLKMKLILDRLWSNKRWAPENAELAEARYSTTCDIIDSFGADERPLSTYSARVFTPSGKLLTELAKGWPTELQYNWLKRRVVGVFDVMDSNDNTQRNILVIFSDYIVVLNVIDTGSYYDNFAAKKPLLSDVLMNSLINEVPLPPKVPKLQVANFFYIDNVIASTFGKDMIRIDHVEPSNASAVAFKIISSSLTGSDVVDLIVKAKVLEKETAFHLFRYVDEDLQIFSTAHEMSAYSTESIRSKFCLFLNIDPSPNFLHENNLVAVFFATLKPNGCVTITELTCEGSEKRFTVELHGLVQVLFSEIKTLYTKFYSTAHSPFLTQLLEINGQLVKRVGHHFNEDLEVASAYQMGNASFIAASHSTCSRSRSLTTATTFRSSTSNLQQESPTKKDQVIKHRGEVVETKYEKNQTVKERDRKTGGVSSRKRRSFMGKISRLFGKKDSKQNEITTKTPKRAPKAKLPTPSSIKERSQVTGRGGTQRMSSIVHKPLTMQKSKERNSLLSDVTSSRVPSTELLSSNNAEKTTTSRRPPSVLDHVPGVNLNSELNGQKIYKLDGEERESRLFNQDLYGDDFDVEKDDTQVSVNAGRQNEKLEAFVENRQSDNISSNKEDSLLVGRGLNANTLQDIQNRNLDLVQDHEQLSSQADEEGRNKNPTEESKQKRKIFPEVKRLIVQNSQFERSPSFREFFENMRLVLDDSDEASNWKRLPSDTSLKTKQRSFNKKPDTHAFKDLVPLNRYPSEHGIAQSQGTHDMDESSTPQSKGPDINDKPPNSTGHDEANTQTDISGNAKVVNKIAEALANNRNNTAGFKVIKHSPSKTVNFDAKSSSLPPEEPAIQLIGERDSVLQVPTTRNVLGDSNSQANGPEKSAGYEHDKKGGLILEELTDAKQRVAPTLTGNNSSKADVSGAVISRRDSATQEQLLDDPDFSSFHITFSDSEETQDLARYDQPTTLWTRTVLGQSPELEPVFYRLPAIERSNETFFTCTDGDIGKSGLARRAGRPIENEDADEALWISPSKLDMFDLSKQPENVFAQISLKNKRIPIKEACSPNLTNLADDKDLLPDFSYAYLGGLLMHDGDDNVDEEDDDVNSAGEPTRLRFYG</sequence>
<feature type="region of interest" description="Disordered" evidence="1">
    <location>
        <begin position="1033"/>
        <end position="1056"/>
    </location>
</feature>
<feature type="compositionally biased region" description="Polar residues" evidence="1">
    <location>
        <begin position="1163"/>
        <end position="1179"/>
    </location>
</feature>
<dbReference type="Pfam" id="PF25351">
    <property type="entry name" value="PH_BUD3_C"/>
    <property type="match status" value="1"/>
</dbReference>
<reference evidence="4" key="1">
    <citation type="submission" date="2016-03" db="EMBL/GenBank/DDBJ databases">
        <authorList>
            <person name="Devillers Hugo."/>
        </authorList>
    </citation>
    <scope>NUCLEOTIDE SEQUENCE [LARGE SCALE GENOMIC DNA]</scope>
</reference>
<evidence type="ECO:0000256" key="1">
    <source>
        <dbReference type="SAM" id="MobiDB-lite"/>
    </source>
</evidence>
<feature type="compositionally biased region" description="Acidic residues" evidence="1">
    <location>
        <begin position="1472"/>
        <end position="1481"/>
    </location>
</feature>
<evidence type="ECO:0000313" key="3">
    <source>
        <dbReference type="EMBL" id="SCU90789.1"/>
    </source>
</evidence>
<dbReference type="InterPro" id="IPR000219">
    <property type="entry name" value="DH_dom"/>
</dbReference>
<dbReference type="InterPro" id="IPR057454">
    <property type="entry name" value="Bud3_C"/>
</dbReference>
<evidence type="ECO:0000313" key="4">
    <source>
        <dbReference type="Proteomes" id="UP000191144"/>
    </source>
</evidence>
<dbReference type="Proteomes" id="UP000191144">
    <property type="component" value="Chromosome E"/>
</dbReference>
<feature type="compositionally biased region" description="Polar residues" evidence="1">
    <location>
        <begin position="893"/>
        <end position="922"/>
    </location>
</feature>
<feature type="compositionally biased region" description="Polar residues" evidence="1">
    <location>
        <begin position="1138"/>
        <end position="1154"/>
    </location>
</feature>
<dbReference type="SMART" id="SM00325">
    <property type="entry name" value="RhoGEF"/>
    <property type="match status" value="1"/>
</dbReference>
<evidence type="ECO:0000259" key="2">
    <source>
        <dbReference type="SMART" id="SM00325"/>
    </source>
</evidence>
<dbReference type="Pfam" id="PF12015">
    <property type="entry name" value="Bud3_N"/>
    <property type="match status" value="1"/>
</dbReference>
<keyword evidence="4" id="KW-1185">Reference proteome</keyword>
<dbReference type="EMBL" id="LT598481">
    <property type="protein sequence ID" value="SCU90789.1"/>
    <property type="molecule type" value="Genomic_DNA"/>
</dbReference>
<dbReference type="InterPro" id="IPR035899">
    <property type="entry name" value="DBL_dom_sf"/>
</dbReference>
<protein>
    <submittedName>
        <fullName evidence="3">LAME_0E10044g1_1</fullName>
    </submittedName>
</protein>
<dbReference type="SUPFAM" id="SSF48065">
    <property type="entry name" value="DBL homology domain (DH-domain)"/>
    <property type="match status" value="1"/>
</dbReference>
<dbReference type="GO" id="GO:0005085">
    <property type="term" value="F:guanyl-nucleotide exchange factor activity"/>
    <property type="evidence" value="ECO:0007669"/>
    <property type="project" value="InterPro"/>
</dbReference>
<accession>A0A1G4JJX2</accession>
<organism evidence="3 4">
    <name type="scientific">Lachancea meyersii CBS 8951</name>
    <dbReference type="NCBI Taxonomy" id="1266667"/>
    <lineage>
        <taxon>Eukaryota</taxon>
        <taxon>Fungi</taxon>
        <taxon>Dikarya</taxon>
        <taxon>Ascomycota</taxon>
        <taxon>Saccharomycotina</taxon>
        <taxon>Saccharomycetes</taxon>
        <taxon>Saccharomycetales</taxon>
        <taxon>Saccharomycetaceae</taxon>
        <taxon>Lachancea</taxon>
    </lineage>
</organism>
<gene>
    <name evidence="3" type="ORF">LAME_0E10044G</name>
</gene>